<keyword evidence="22" id="KW-0449">Lipoprotein</keyword>
<dbReference type="GeneTree" id="ENSGT00940000153962"/>
<feature type="region of interest" description="Disordered" evidence="31">
    <location>
        <begin position="114"/>
        <end position="162"/>
    </location>
</feature>
<comment type="similarity">
    <text evidence="2">Belongs to the flavoprotein pyridine nucleotide cytochrome reductase family.</text>
</comment>
<evidence type="ECO:0000256" key="30">
    <source>
        <dbReference type="PIRSR" id="PIRSR601834-1"/>
    </source>
</evidence>
<comment type="subunit">
    <text evidence="28">Component of a complex composed of cytochrome b5, NADH-cytochrome b5 reductase (CYB5R3) and MTARC2. Interacts with MTLN; the interaction is required to maintain cellular lipid composition and leads to stimulation of mitochondrial respiratory complex I activity.</text>
</comment>
<evidence type="ECO:0000256" key="28">
    <source>
        <dbReference type="ARBA" id="ARBA00047026"/>
    </source>
</evidence>
<evidence type="ECO:0000256" key="31">
    <source>
        <dbReference type="SAM" id="MobiDB-lite"/>
    </source>
</evidence>
<evidence type="ECO:0000256" key="21">
    <source>
        <dbReference type="ARBA" id="ARBA00023221"/>
    </source>
</evidence>
<keyword evidence="17" id="KW-0443">Lipid metabolism</keyword>
<keyword evidence="6" id="KW-0597">Phosphoprotein</keyword>
<dbReference type="Pfam" id="PF00175">
    <property type="entry name" value="NAD_binding_1"/>
    <property type="match status" value="1"/>
</dbReference>
<accession>A0A7N4V2R8</accession>
<dbReference type="InterPro" id="IPR008333">
    <property type="entry name" value="Cbr1-like_FAD-bd_dom"/>
</dbReference>
<keyword evidence="7 30" id="KW-0285">Flavoprotein</keyword>
<keyword evidence="16" id="KW-0520">NAD</keyword>
<evidence type="ECO:0000256" key="6">
    <source>
        <dbReference type="ARBA" id="ARBA00022553"/>
    </source>
</evidence>
<feature type="binding site" evidence="30">
    <location>
        <position position="318"/>
    </location>
    <ligand>
        <name>FAD</name>
        <dbReference type="ChEBI" id="CHEBI:57692"/>
    </ligand>
</feature>
<dbReference type="Ensembl" id="ENSSHAT00000052624.1">
    <property type="protein sequence ID" value="ENSSHAP00000034998.1"/>
    <property type="gene ID" value="ENSSHAG00000026045.1"/>
</dbReference>
<keyword evidence="8" id="KW-0152">Cholesterol biosynthesis</keyword>
<dbReference type="SUPFAM" id="SSF52343">
    <property type="entry name" value="Ferredoxin reductase-like, C-terminal NADP-linked domain"/>
    <property type="match status" value="1"/>
</dbReference>
<keyword evidence="9" id="KW-1000">Mitochondrion outer membrane</keyword>
<keyword evidence="12" id="KW-0752">Steroid biosynthesis</keyword>
<evidence type="ECO:0000256" key="3">
    <source>
        <dbReference type="ARBA" id="ARBA00012011"/>
    </source>
</evidence>
<comment type="subcellular location">
    <subcellularLocation>
        <location evidence="24">Endoplasmic reticulum membrane</location>
        <topology evidence="24">Lipid-anchor</topology>
        <orientation evidence="24">Cytoplasmic side</orientation>
    </subcellularLocation>
    <subcellularLocation>
        <location evidence="25">Mitochondrion outer membrane</location>
        <topology evidence="25">Lipid-anchor</topology>
        <orientation evidence="25">Cytoplasmic side</orientation>
    </subcellularLocation>
</comment>
<dbReference type="InParanoid" id="A0A7N4V2R8"/>
<organism evidence="33 34">
    <name type="scientific">Sarcophilus harrisii</name>
    <name type="common">Tasmanian devil</name>
    <name type="synonym">Sarcophilus laniarius</name>
    <dbReference type="NCBI Taxonomy" id="9305"/>
    <lineage>
        <taxon>Eukaryota</taxon>
        <taxon>Metazoa</taxon>
        <taxon>Chordata</taxon>
        <taxon>Craniata</taxon>
        <taxon>Vertebrata</taxon>
        <taxon>Euteleostomi</taxon>
        <taxon>Mammalia</taxon>
        <taxon>Metatheria</taxon>
        <taxon>Dasyuromorphia</taxon>
        <taxon>Dasyuridae</taxon>
        <taxon>Sarcophilus</taxon>
    </lineage>
</organism>
<dbReference type="FunFam" id="2.40.30.10:FF:000021">
    <property type="entry name" value="NADH-cytochrome b5 reductase"/>
    <property type="match status" value="1"/>
</dbReference>
<dbReference type="GO" id="GO:0071949">
    <property type="term" value="F:FAD binding"/>
    <property type="evidence" value="ECO:0007669"/>
    <property type="project" value="TreeGrafter"/>
</dbReference>
<evidence type="ECO:0000256" key="9">
    <source>
        <dbReference type="ARBA" id="ARBA00022787"/>
    </source>
</evidence>
<evidence type="ECO:0000256" key="10">
    <source>
        <dbReference type="ARBA" id="ARBA00022824"/>
    </source>
</evidence>
<dbReference type="InterPro" id="IPR039261">
    <property type="entry name" value="FNR_nucleotide-bd"/>
</dbReference>
<gene>
    <name evidence="33" type="primary">CYB5R3</name>
</gene>
<evidence type="ECO:0000256" key="23">
    <source>
        <dbReference type="ARBA" id="ARBA00037417"/>
    </source>
</evidence>
<feature type="domain" description="FAD-binding FR-type" evidence="32">
    <location>
        <begin position="232"/>
        <end position="344"/>
    </location>
</feature>
<keyword evidence="4" id="KW-0444">Lipid biosynthesis</keyword>
<feature type="region of interest" description="Disordered" evidence="31">
    <location>
        <begin position="26"/>
        <end position="72"/>
    </location>
</feature>
<dbReference type="PANTHER" id="PTHR19370:SF121">
    <property type="entry name" value="NADH-CYTOCHROME B5 REDUCTASE 3"/>
    <property type="match status" value="1"/>
</dbReference>
<evidence type="ECO:0000256" key="4">
    <source>
        <dbReference type="ARBA" id="ARBA00022516"/>
    </source>
</evidence>
<evidence type="ECO:0000256" key="27">
    <source>
        <dbReference type="ARBA" id="ARBA00043234"/>
    </source>
</evidence>
<dbReference type="SUPFAM" id="SSF63380">
    <property type="entry name" value="Riboflavin synthase domain-like"/>
    <property type="match status" value="1"/>
</dbReference>
<sequence>MAGDVCLTLYIFLCSLRHRLRTGLRGPFLPRPHPDRRQSLGAPAPLPSRGRLQGRSAQARALQPPPQGPRTNLRALLTVHNCASFQASRAASRPARAVPAPTAYARSASRSVGVGLAAPGGAGRGGLPRRRGRGGAGSLGGGAGPGRGRLPRRRGRGGAGLPARTRSCCRLVGPGGPNAAEEGAAHPVLSGAMGSQLSTLGSFVLSPVWFIYSLFMKLFGKSAPPITLENPEVKYPLRLIDKENISHDTRRFRFALPSPQHVLGLPIGQHIYLSARIDGNLVIRPYTPVSSDDDKGFVDLVIKIYFKDTNPKFPAGGKMSQYLESLKTNDTIDFRGPSGLLIYRGKGKFAIRPDKKSEPAIKTVKSVGMIAGGTGITPMLQLIRAIMKDPDDHTVCHLLFANQTEKDILLRPELEELRNQHSARFKLWFTVDKAPEDWDYSQGFVNEDMIREHMPPPEAEPLILMCGPPPMIQYACIPNLDKVGYSKDLCFSF</sequence>
<dbReference type="InterPro" id="IPR017927">
    <property type="entry name" value="FAD-bd_FR_type"/>
</dbReference>
<evidence type="ECO:0000256" key="11">
    <source>
        <dbReference type="ARBA" id="ARBA00022827"/>
    </source>
</evidence>
<dbReference type="GO" id="GO:0005741">
    <property type="term" value="C:mitochondrial outer membrane"/>
    <property type="evidence" value="ECO:0007669"/>
    <property type="project" value="UniProtKB-SubCell"/>
</dbReference>
<dbReference type="Pfam" id="PF00970">
    <property type="entry name" value="FAD_binding_6"/>
    <property type="match status" value="1"/>
</dbReference>
<evidence type="ECO:0000256" key="17">
    <source>
        <dbReference type="ARBA" id="ARBA00023098"/>
    </source>
</evidence>
<keyword evidence="19" id="KW-0472">Membrane</keyword>
<evidence type="ECO:0000256" key="29">
    <source>
        <dbReference type="ARBA" id="ARBA00047465"/>
    </source>
</evidence>
<dbReference type="GO" id="GO:0005789">
    <property type="term" value="C:endoplasmic reticulum membrane"/>
    <property type="evidence" value="ECO:0007669"/>
    <property type="project" value="UniProtKB-SubCell"/>
</dbReference>
<evidence type="ECO:0000259" key="32">
    <source>
        <dbReference type="PROSITE" id="PS51384"/>
    </source>
</evidence>
<evidence type="ECO:0000256" key="8">
    <source>
        <dbReference type="ARBA" id="ARBA00022778"/>
    </source>
</evidence>
<dbReference type="CDD" id="cd06183">
    <property type="entry name" value="cyt_b5_reduct_like"/>
    <property type="match status" value="1"/>
</dbReference>
<feature type="binding site" evidence="30">
    <location>
        <position position="301"/>
    </location>
    <ligand>
        <name>FAD</name>
        <dbReference type="ChEBI" id="CHEBI:57692"/>
    </ligand>
</feature>
<feature type="binding site" evidence="30">
    <location>
        <position position="285"/>
    </location>
    <ligand>
        <name>FAD</name>
        <dbReference type="ChEBI" id="CHEBI:57692"/>
    </ligand>
</feature>
<comment type="catalytic activity">
    <reaction evidence="29">
        <text>2 Fe(III)-[cytochrome b5] + NADH = 2 Fe(II)-[cytochrome b5] + NAD(+) + H(+)</text>
        <dbReference type="Rhea" id="RHEA:46680"/>
        <dbReference type="Rhea" id="RHEA-COMP:10438"/>
        <dbReference type="Rhea" id="RHEA-COMP:10439"/>
        <dbReference type="ChEBI" id="CHEBI:15378"/>
        <dbReference type="ChEBI" id="CHEBI:29033"/>
        <dbReference type="ChEBI" id="CHEBI:29034"/>
        <dbReference type="ChEBI" id="CHEBI:57540"/>
        <dbReference type="ChEBI" id="CHEBI:57945"/>
        <dbReference type="EC" id="1.6.2.2"/>
    </reaction>
    <physiologicalReaction direction="left-to-right" evidence="29">
        <dbReference type="Rhea" id="RHEA:46681"/>
    </physiologicalReaction>
</comment>
<feature type="binding site" evidence="30">
    <location>
        <position position="284"/>
    </location>
    <ligand>
        <name>FAD</name>
        <dbReference type="ChEBI" id="CHEBI:57692"/>
    </ligand>
</feature>
<evidence type="ECO:0000256" key="13">
    <source>
        <dbReference type="ARBA" id="ARBA00022990"/>
    </source>
</evidence>
<dbReference type="InterPro" id="IPR001433">
    <property type="entry name" value="OxRdtase_FAD/NAD-bd"/>
</dbReference>
<evidence type="ECO:0000256" key="16">
    <source>
        <dbReference type="ARBA" id="ARBA00023027"/>
    </source>
</evidence>
<keyword evidence="15" id="KW-0756">Sterol biosynthesis</keyword>
<evidence type="ECO:0000256" key="25">
    <source>
        <dbReference type="ARBA" id="ARBA00037821"/>
    </source>
</evidence>
<feature type="binding site" evidence="30">
    <location>
        <position position="320"/>
    </location>
    <ligand>
        <name>FAD</name>
        <dbReference type="ChEBI" id="CHEBI:57692"/>
    </ligand>
</feature>
<feature type="binding site" evidence="30">
    <location>
        <position position="286"/>
    </location>
    <ligand>
        <name>FAD</name>
        <dbReference type="ChEBI" id="CHEBI:57692"/>
    </ligand>
</feature>
<dbReference type="PRINTS" id="PR00406">
    <property type="entry name" value="CYTB5RDTASE"/>
</dbReference>
<evidence type="ECO:0000256" key="2">
    <source>
        <dbReference type="ARBA" id="ARBA00006105"/>
    </source>
</evidence>
<evidence type="ECO:0000256" key="7">
    <source>
        <dbReference type="ARBA" id="ARBA00022630"/>
    </source>
</evidence>
<dbReference type="InterPro" id="IPR001709">
    <property type="entry name" value="Flavoprot_Pyr_Nucl_cyt_Rdtase"/>
</dbReference>
<dbReference type="AlphaFoldDB" id="A0A7N4V2R8"/>
<dbReference type="GO" id="GO:0006695">
    <property type="term" value="P:cholesterol biosynthetic process"/>
    <property type="evidence" value="ECO:0007669"/>
    <property type="project" value="UniProtKB-KW"/>
</dbReference>
<reference evidence="33" key="2">
    <citation type="submission" date="2025-08" db="UniProtKB">
        <authorList>
            <consortium name="Ensembl"/>
        </authorList>
    </citation>
    <scope>IDENTIFICATION</scope>
</reference>
<dbReference type="GO" id="GO:0090524">
    <property type="term" value="F:cytochrome-b5 reductase activity, acting on NADH"/>
    <property type="evidence" value="ECO:0007669"/>
    <property type="project" value="UniProtKB-EC"/>
</dbReference>
<proteinExistence type="inferred from homology"/>
<keyword evidence="18" id="KW-0496">Mitochondrion</keyword>
<evidence type="ECO:0000313" key="34">
    <source>
        <dbReference type="Proteomes" id="UP000007648"/>
    </source>
</evidence>
<reference evidence="33 34" key="1">
    <citation type="journal article" date="2011" name="Proc. Natl. Acad. Sci. U.S.A.">
        <title>Genetic diversity and population structure of the endangered marsupial Sarcophilus harrisii (Tasmanian devil).</title>
        <authorList>
            <person name="Miller W."/>
            <person name="Hayes V.M."/>
            <person name="Ratan A."/>
            <person name="Petersen D.C."/>
            <person name="Wittekindt N.E."/>
            <person name="Miller J."/>
            <person name="Walenz B."/>
            <person name="Knight J."/>
            <person name="Qi J."/>
            <person name="Zhao F."/>
            <person name="Wang Q."/>
            <person name="Bedoya-Reina O.C."/>
            <person name="Katiyar N."/>
            <person name="Tomsho L.P."/>
            <person name="Kasson L.M."/>
            <person name="Hardie R.A."/>
            <person name="Woodbridge P."/>
            <person name="Tindall E.A."/>
            <person name="Bertelsen M.F."/>
            <person name="Dixon D."/>
            <person name="Pyecroft S."/>
            <person name="Helgen K.M."/>
            <person name="Lesk A.M."/>
            <person name="Pringle T.H."/>
            <person name="Patterson N."/>
            <person name="Zhang Y."/>
            <person name="Kreiss A."/>
            <person name="Woods G.M."/>
            <person name="Jones M.E."/>
            <person name="Schuster S.C."/>
        </authorList>
    </citation>
    <scope>NUCLEOTIDE SEQUENCE [LARGE SCALE GENOMIC DNA]</scope>
</reference>
<reference evidence="33" key="3">
    <citation type="submission" date="2025-09" db="UniProtKB">
        <authorList>
            <consortium name="Ensembl"/>
        </authorList>
    </citation>
    <scope>IDENTIFICATION</scope>
</reference>
<evidence type="ECO:0000256" key="1">
    <source>
        <dbReference type="ARBA" id="ARBA00001974"/>
    </source>
</evidence>
<comment type="function">
    <text evidence="23">Catalyzes the reduction of two molecules of cytochrome b5 using NADH as the electron donor.</text>
</comment>
<dbReference type="PANTHER" id="PTHR19370">
    <property type="entry name" value="NADH-CYTOCHROME B5 REDUCTASE"/>
    <property type="match status" value="1"/>
</dbReference>
<keyword evidence="14" id="KW-0560">Oxidoreductase</keyword>
<evidence type="ECO:0000256" key="20">
    <source>
        <dbReference type="ARBA" id="ARBA00023166"/>
    </source>
</evidence>
<keyword evidence="5" id="KW-0153">Cholesterol metabolism</keyword>
<evidence type="ECO:0000256" key="22">
    <source>
        <dbReference type="ARBA" id="ARBA00023288"/>
    </source>
</evidence>
<name>A0A7N4V2R8_SARHA</name>
<evidence type="ECO:0000256" key="18">
    <source>
        <dbReference type="ARBA" id="ARBA00023128"/>
    </source>
</evidence>
<keyword evidence="21" id="KW-0753">Steroid metabolism</keyword>
<keyword evidence="34" id="KW-1185">Reference proteome</keyword>
<evidence type="ECO:0000256" key="19">
    <source>
        <dbReference type="ARBA" id="ARBA00023136"/>
    </source>
</evidence>
<protein>
    <recommendedName>
        <fullName evidence="26">NADH-cytochrome b5 reductase 3</fullName>
        <ecNumber evidence="3">1.6.2.2</ecNumber>
    </recommendedName>
    <alternativeName>
        <fullName evidence="27">Diaphorase-1</fullName>
    </alternativeName>
</protein>
<comment type="cofactor">
    <cofactor evidence="1 30">
        <name>FAD</name>
        <dbReference type="ChEBI" id="CHEBI:57692"/>
    </cofactor>
</comment>
<feature type="binding site" evidence="30">
    <location>
        <position position="303"/>
    </location>
    <ligand>
        <name>FAD</name>
        <dbReference type="ChEBI" id="CHEBI:57692"/>
    </ligand>
</feature>
<dbReference type="FunCoup" id="A0A7N4V2R8">
    <property type="interactions" value="1722"/>
</dbReference>
<dbReference type="PRINTS" id="PR00371">
    <property type="entry name" value="FPNCR"/>
</dbReference>
<dbReference type="Gene3D" id="3.40.50.80">
    <property type="entry name" value="Nucleotide-binding domain of ferredoxin-NADP reductase (FNR) module"/>
    <property type="match status" value="1"/>
</dbReference>
<evidence type="ECO:0000256" key="26">
    <source>
        <dbReference type="ARBA" id="ARBA00039434"/>
    </source>
</evidence>
<dbReference type="EC" id="1.6.2.2" evidence="3"/>
<dbReference type="Gene3D" id="2.40.30.10">
    <property type="entry name" value="Translation factors"/>
    <property type="match status" value="1"/>
</dbReference>
<evidence type="ECO:0000256" key="12">
    <source>
        <dbReference type="ARBA" id="ARBA00022955"/>
    </source>
</evidence>
<feature type="binding site" evidence="30">
    <location>
        <position position="377"/>
    </location>
    <ligand>
        <name>FAD</name>
        <dbReference type="ChEBI" id="CHEBI:57692"/>
    </ligand>
</feature>
<evidence type="ECO:0000256" key="5">
    <source>
        <dbReference type="ARBA" id="ARBA00022548"/>
    </source>
</evidence>
<evidence type="ECO:0000313" key="33">
    <source>
        <dbReference type="Ensembl" id="ENSSHAP00000034998.1"/>
    </source>
</evidence>
<keyword evidence="11 30" id="KW-0274">FAD</keyword>
<feature type="binding site" evidence="30">
    <location>
        <position position="319"/>
    </location>
    <ligand>
        <name>FAD</name>
        <dbReference type="ChEBI" id="CHEBI:57692"/>
    </ligand>
</feature>
<dbReference type="FunFam" id="3.40.50.80:FF:000005">
    <property type="entry name" value="NADH-cytochrome b5 reductase"/>
    <property type="match status" value="1"/>
</dbReference>
<feature type="binding site" evidence="30">
    <location>
        <position position="306"/>
    </location>
    <ligand>
        <name>FAD</name>
        <dbReference type="ChEBI" id="CHEBI:57692"/>
    </ligand>
</feature>
<dbReference type="InterPro" id="IPR017938">
    <property type="entry name" value="Riboflavin_synthase-like_b-brl"/>
</dbReference>
<dbReference type="PROSITE" id="PS51384">
    <property type="entry name" value="FAD_FR"/>
    <property type="match status" value="1"/>
</dbReference>
<keyword evidence="10" id="KW-0256">Endoplasmic reticulum</keyword>
<dbReference type="InterPro" id="IPR001834">
    <property type="entry name" value="CBR-like"/>
</dbReference>
<evidence type="ECO:0000256" key="15">
    <source>
        <dbReference type="ARBA" id="ARBA00023011"/>
    </source>
</evidence>
<dbReference type="Proteomes" id="UP000007648">
    <property type="component" value="Unassembled WGS sequence"/>
</dbReference>
<feature type="compositionally biased region" description="Gly residues" evidence="31">
    <location>
        <begin position="134"/>
        <end position="147"/>
    </location>
</feature>
<evidence type="ECO:0000256" key="14">
    <source>
        <dbReference type="ARBA" id="ARBA00023002"/>
    </source>
</evidence>
<keyword evidence="13" id="KW-0007">Acetylation</keyword>
<evidence type="ECO:0000256" key="24">
    <source>
        <dbReference type="ARBA" id="ARBA00037811"/>
    </source>
</evidence>
<keyword evidence="20" id="KW-1207">Sterol metabolism</keyword>